<comment type="subunit">
    <text evidence="3">Monomer or homodimer.</text>
</comment>
<evidence type="ECO:0000256" key="34">
    <source>
        <dbReference type="ARBA" id="ARBA00049368"/>
    </source>
</evidence>
<dbReference type="SUPFAM" id="SSF50129">
    <property type="entry name" value="GroES-like"/>
    <property type="match status" value="2"/>
</dbReference>
<evidence type="ECO:0000256" key="26">
    <source>
        <dbReference type="ARBA" id="ARBA00048066"/>
    </source>
</evidence>
<dbReference type="Pfam" id="PF00107">
    <property type="entry name" value="ADH_zinc_N"/>
    <property type="match status" value="1"/>
</dbReference>
<dbReference type="CDD" id="cd08294">
    <property type="entry name" value="leukotriene_B4_DH_like"/>
    <property type="match status" value="1"/>
</dbReference>
<reference evidence="36" key="2">
    <citation type="submission" date="2022-10" db="EMBL/GenBank/DDBJ databases">
        <authorList>
            <consortium name="ENA_rothamsted_submissions"/>
            <consortium name="culmorum"/>
            <person name="King R."/>
        </authorList>
    </citation>
    <scope>NUCLEOTIDE SEQUENCE</scope>
</reference>
<evidence type="ECO:0000256" key="1">
    <source>
        <dbReference type="ARBA" id="ARBA00004496"/>
    </source>
</evidence>
<dbReference type="Gene3D" id="3.90.180.10">
    <property type="entry name" value="Medium-chain alcohol dehydrogenases, catalytic domain"/>
    <property type="match status" value="1"/>
</dbReference>
<comment type="catalytic activity">
    <reaction evidence="26">
        <text>nonan-2-one + NADP(+) = (3E)-nonen-2-one + NADPH + H(+)</text>
        <dbReference type="Rhea" id="RHEA:50616"/>
        <dbReference type="ChEBI" id="CHEBI:15378"/>
        <dbReference type="ChEBI" id="CHEBI:57783"/>
        <dbReference type="ChEBI" id="CHEBI:58349"/>
        <dbReference type="ChEBI" id="CHEBI:77927"/>
        <dbReference type="ChEBI" id="CHEBI:133457"/>
    </reaction>
    <physiologicalReaction direction="right-to-left" evidence="26">
        <dbReference type="Rhea" id="RHEA:50618"/>
    </physiologicalReaction>
</comment>
<evidence type="ECO:0000259" key="35">
    <source>
        <dbReference type="SMART" id="SM00829"/>
    </source>
</evidence>
<comment type="catalytic activity">
    <reaction evidence="25">
        <text>dodecanal + NADP(+) = (2E)-dodecenal + NADPH + H(+)</text>
        <dbReference type="Rhea" id="RHEA:50784"/>
        <dbReference type="ChEBI" id="CHEBI:15378"/>
        <dbReference type="ChEBI" id="CHEBI:27836"/>
        <dbReference type="ChEBI" id="CHEBI:57783"/>
        <dbReference type="ChEBI" id="CHEBI:58349"/>
        <dbReference type="ChEBI" id="CHEBI:133741"/>
    </reaction>
    <physiologicalReaction direction="right-to-left" evidence="25">
        <dbReference type="Rhea" id="RHEA:50786"/>
    </physiologicalReaction>
</comment>
<evidence type="ECO:0000256" key="21">
    <source>
        <dbReference type="ARBA" id="ARBA00047617"/>
    </source>
</evidence>
<protein>
    <recommendedName>
        <fullName evidence="6">Prostaglandin reductase 1</fullName>
        <ecNumber evidence="4">1.3.1.48</ecNumber>
        <ecNumber evidence="5">1.3.1.74</ecNumber>
    </recommendedName>
    <alternativeName>
        <fullName evidence="19">15-oxoprostaglandin 13-reductase</fullName>
    </alternativeName>
    <alternativeName>
        <fullName evidence="17">Dithiolethione-inducible gene 1 protein</fullName>
    </alternativeName>
    <alternativeName>
        <fullName evidence="16">Leukotriene B4 12-hydroxydehydrogenase</fullName>
    </alternativeName>
    <alternativeName>
        <fullName evidence="18">NAD(P)H-dependent alkenal/one oxidoreductase</fullName>
    </alternativeName>
</protein>
<evidence type="ECO:0000256" key="2">
    <source>
        <dbReference type="ARBA" id="ARBA00010460"/>
    </source>
</evidence>
<evidence type="ECO:0000256" key="5">
    <source>
        <dbReference type="ARBA" id="ARBA00012410"/>
    </source>
</evidence>
<reference evidence="36" key="1">
    <citation type="submission" date="2022-01" db="EMBL/GenBank/DDBJ databases">
        <authorList>
            <person name="King R."/>
        </authorList>
    </citation>
    <scope>NUCLEOTIDE SEQUENCE</scope>
</reference>
<dbReference type="Proteomes" id="UP001153620">
    <property type="component" value="Chromosome 2"/>
</dbReference>
<comment type="catalytic activity">
    <reaction evidence="28">
        <text>4-hydroxynonanal + NADP(+) = (E)-4-hydroxynon-2-enal + NADPH + H(+)</text>
        <dbReference type="Rhea" id="RHEA:64736"/>
        <dbReference type="ChEBI" id="CHEBI:15378"/>
        <dbReference type="ChEBI" id="CHEBI:57783"/>
        <dbReference type="ChEBI" id="CHEBI:58349"/>
        <dbReference type="ChEBI" id="CHEBI:58968"/>
        <dbReference type="ChEBI" id="CHEBI:156112"/>
    </reaction>
    <physiologicalReaction direction="right-to-left" evidence="28">
        <dbReference type="Rhea" id="RHEA:64738"/>
    </physiologicalReaction>
</comment>
<comment type="catalytic activity">
    <reaction evidence="23">
        <text>leukotriene B4 + NADP(+) = 12-oxo-leukotriene B4 + NADPH + H(+)</text>
        <dbReference type="Rhea" id="RHEA:50608"/>
        <dbReference type="ChEBI" id="CHEBI:15378"/>
        <dbReference type="ChEBI" id="CHEBI:57461"/>
        <dbReference type="ChEBI" id="CHEBI:57783"/>
        <dbReference type="ChEBI" id="CHEBI:58349"/>
        <dbReference type="ChEBI" id="CHEBI:133309"/>
    </reaction>
    <physiologicalReaction direction="left-to-right" evidence="23">
        <dbReference type="Rhea" id="RHEA:50609"/>
    </physiologicalReaction>
</comment>
<evidence type="ECO:0000256" key="13">
    <source>
        <dbReference type="ARBA" id="ARBA00023002"/>
    </source>
</evidence>
<dbReference type="InterPro" id="IPR013149">
    <property type="entry name" value="ADH-like_C"/>
</dbReference>
<comment type="catalytic activity">
    <reaction evidence="27">
        <text>13,14-dihydro-15-oxo-PGF2alpha + NADP(+) = 15-oxoprostaglandin F2alpha + NADPH + H(+)</text>
        <dbReference type="Rhea" id="RHEA:50588"/>
        <dbReference type="ChEBI" id="CHEBI:15378"/>
        <dbReference type="ChEBI" id="CHEBI:57783"/>
        <dbReference type="ChEBI" id="CHEBI:58349"/>
        <dbReference type="ChEBI" id="CHEBI:133374"/>
        <dbReference type="ChEBI" id="CHEBI:133409"/>
    </reaction>
    <physiologicalReaction direction="right-to-left" evidence="27">
        <dbReference type="Rhea" id="RHEA:50590"/>
    </physiologicalReaction>
</comment>
<evidence type="ECO:0000256" key="18">
    <source>
        <dbReference type="ARBA" id="ARBA00032297"/>
    </source>
</evidence>
<dbReference type="GO" id="GO:0032440">
    <property type="term" value="F:2-alkenal reductase [NAD(P)H] activity"/>
    <property type="evidence" value="ECO:0007669"/>
    <property type="project" value="UniProtKB-EC"/>
</dbReference>
<comment type="catalytic activity">
    <reaction evidence="22">
        <text>pentan-2-one + NADP(+) = (E)-pent-3-en-2-one + NADPH + H(+)</text>
        <dbReference type="Rhea" id="RHEA:50788"/>
        <dbReference type="ChEBI" id="CHEBI:15378"/>
        <dbReference type="ChEBI" id="CHEBI:16472"/>
        <dbReference type="ChEBI" id="CHEBI:57783"/>
        <dbReference type="ChEBI" id="CHEBI:58349"/>
        <dbReference type="ChEBI" id="CHEBI:145276"/>
    </reaction>
    <physiologicalReaction direction="right-to-left" evidence="22">
        <dbReference type="Rhea" id="RHEA:50790"/>
    </physiologicalReaction>
</comment>
<dbReference type="InterPro" id="IPR041694">
    <property type="entry name" value="ADH_N_2"/>
</dbReference>
<dbReference type="InterPro" id="IPR045010">
    <property type="entry name" value="MDR_fam"/>
</dbReference>
<dbReference type="Pfam" id="PF16884">
    <property type="entry name" value="ADH_N_2"/>
    <property type="match status" value="1"/>
</dbReference>
<dbReference type="SUPFAM" id="SSF51735">
    <property type="entry name" value="NAD(P)-binding Rossmann-fold domains"/>
    <property type="match status" value="1"/>
</dbReference>
<feature type="domain" description="Enoyl reductase (ER)" evidence="35">
    <location>
        <begin position="15"/>
        <end position="328"/>
    </location>
</feature>
<evidence type="ECO:0000256" key="31">
    <source>
        <dbReference type="ARBA" id="ARBA00049068"/>
    </source>
</evidence>
<comment type="catalytic activity">
    <reaction evidence="24">
        <text>13,14-dihydro-15-oxo-prostaglandin F1alpha + NADP(+) = 15-oxoprostaglandin F1alpha + NADPH + H(+)</text>
        <dbReference type="Rhea" id="RHEA:50592"/>
        <dbReference type="ChEBI" id="CHEBI:15378"/>
        <dbReference type="ChEBI" id="CHEBI:57783"/>
        <dbReference type="ChEBI" id="CHEBI:58349"/>
        <dbReference type="ChEBI" id="CHEBI:79072"/>
        <dbReference type="ChEBI" id="CHEBI:133411"/>
    </reaction>
    <physiologicalReaction direction="right-to-left" evidence="24">
        <dbReference type="Rhea" id="RHEA:50594"/>
    </physiologicalReaction>
</comment>
<comment type="catalytic activity">
    <reaction evidence="30">
        <text>6-trans-leukotriene B4 + NADP(+) = 12-oxo-(5S)-hydroxy-(6E,8E,10E,14Z)-eicosatetraenoate + NADPH + H(+)</text>
        <dbReference type="Rhea" id="RHEA:51204"/>
        <dbReference type="ChEBI" id="CHEBI:15378"/>
        <dbReference type="ChEBI" id="CHEBI:57783"/>
        <dbReference type="ChEBI" id="CHEBI:58349"/>
        <dbReference type="ChEBI" id="CHEBI:90723"/>
        <dbReference type="ChEBI" id="CHEBI:133974"/>
    </reaction>
    <physiologicalReaction direction="left-to-right" evidence="30">
        <dbReference type="Rhea" id="RHEA:51205"/>
    </physiologicalReaction>
</comment>
<comment type="catalytic activity">
    <reaction evidence="32">
        <text>13,14-dihydro-15-oxo-prostaglandin E1 + NADP(+) = 15-oxoprostaglandin E1 + NADPH + H(+)</text>
        <dbReference type="Rhea" id="RHEA:50584"/>
        <dbReference type="ChEBI" id="CHEBI:15378"/>
        <dbReference type="ChEBI" id="CHEBI:57401"/>
        <dbReference type="ChEBI" id="CHEBI:57783"/>
        <dbReference type="ChEBI" id="CHEBI:58349"/>
        <dbReference type="ChEBI" id="CHEBI:133408"/>
    </reaction>
    <physiologicalReaction direction="right-to-left" evidence="32">
        <dbReference type="Rhea" id="RHEA:50586"/>
    </physiologicalReaction>
</comment>
<evidence type="ECO:0000256" key="17">
    <source>
        <dbReference type="ARBA" id="ARBA00032255"/>
    </source>
</evidence>
<sequence>MVRTKKIINVSSFKGEPKLTDFELVEEDLPELKDGEILIEAIYLSVDPYMRPYMSRFPVGSLMIGGQVAKIIESKNAKFPVGSIVFSQSGWSTHTILKPDNLSVNEFTMLPDFGSQSYSLAVGACGMPGNTAYFGFLEICQPKEGETVVVTAAAGAVGSLVGQIAKIKGCKVIGFAGSDEKCAWLENELGFDKAINYKTKDLAKALKEAAPKGVDCYFDNVGGELSSVILHQMKPHGRISVCGAISGYNDQQVMVPAPQGLFVWGQLKMEGFIVHRWTNRWLEGINQMLSWISEGKIKIEETYTEGFENMPQAFIDMLNGKNTGKAVVKA</sequence>
<proteinExistence type="inferred from homology"/>
<comment type="catalytic activity">
    <reaction evidence="20">
        <text>octanal + NADP(+) = (2E)-octenal + NADPH + H(+)</text>
        <dbReference type="Rhea" id="RHEA:50780"/>
        <dbReference type="ChEBI" id="CHEBI:15378"/>
        <dbReference type="ChEBI" id="CHEBI:17935"/>
        <dbReference type="ChEBI" id="CHEBI:57783"/>
        <dbReference type="ChEBI" id="CHEBI:58349"/>
        <dbReference type="ChEBI" id="CHEBI:61748"/>
    </reaction>
    <physiologicalReaction direction="right-to-left" evidence="20">
        <dbReference type="Rhea" id="RHEA:50782"/>
    </physiologicalReaction>
</comment>
<evidence type="ECO:0000256" key="30">
    <source>
        <dbReference type="ARBA" id="ARBA00048953"/>
    </source>
</evidence>
<evidence type="ECO:0000256" key="24">
    <source>
        <dbReference type="ARBA" id="ARBA00047878"/>
    </source>
</evidence>
<organism evidence="36 37">
    <name type="scientific">Chironomus riparius</name>
    <dbReference type="NCBI Taxonomy" id="315576"/>
    <lineage>
        <taxon>Eukaryota</taxon>
        <taxon>Metazoa</taxon>
        <taxon>Ecdysozoa</taxon>
        <taxon>Arthropoda</taxon>
        <taxon>Hexapoda</taxon>
        <taxon>Insecta</taxon>
        <taxon>Pterygota</taxon>
        <taxon>Neoptera</taxon>
        <taxon>Endopterygota</taxon>
        <taxon>Diptera</taxon>
        <taxon>Nematocera</taxon>
        <taxon>Chironomoidea</taxon>
        <taxon>Chironomidae</taxon>
        <taxon>Chironominae</taxon>
        <taxon>Chironomus</taxon>
    </lineage>
</organism>
<keyword evidence="7" id="KW-0963">Cytoplasm</keyword>
<keyword evidence="12" id="KW-0007">Acetylation</keyword>
<evidence type="ECO:0000256" key="19">
    <source>
        <dbReference type="ARBA" id="ARBA00033119"/>
    </source>
</evidence>
<dbReference type="EMBL" id="OU895878">
    <property type="protein sequence ID" value="CAG9803078.1"/>
    <property type="molecule type" value="Genomic_DNA"/>
</dbReference>
<evidence type="ECO:0000256" key="11">
    <source>
        <dbReference type="ARBA" id="ARBA00022857"/>
    </source>
</evidence>
<evidence type="ECO:0000256" key="12">
    <source>
        <dbReference type="ARBA" id="ARBA00022990"/>
    </source>
</evidence>
<evidence type="ECO:0000256" key="25">
    <source>
        <dbReference type="ARBA" id="ARBA00047903"/>
    </source>
</evidence>
<evidence type="ECO:0000256" key="15">
    <source>
        <dbReference type="ARBA" id="ARBA00023278"/>
    </source>
</evidence>
<comment type="catalytic activity">
    <reaction evidence="31">
        <text>(5S,12S)-dihydroxy-(6E,10E,12E,14Z)-eicosatetraenoate + NADP(+) = 12-oxo-(5S)-hydroxy-(6E,8E,10E,14Z)-eicosatetraenoate + NADPH + H(+)</text>
        <dbReference type="Rhea" id="RHEA:51212"/>
        <dbReference type="ChEBI" id="CHEBI:15378"/>
        <dbReference type="ChEBI" id="CHEBI:57783"/>
        <dbReference type="ChEBI" id="CHEBI:58349"/>
        <dbReference type="ChEBI" id="CHEBI:133974"/>
        <dbReference type="ChEBI" id="CHEBI:133975"/>
    </reaction>
    <physiologicalReaction direction="left-to-right" evidence="31">
        <dbReference type="Rhea" id="RHEA:51213"/>
    </physiologicalReaction>
</comment>
<dbReference type="InterPro" id="IPR036291">
    <property type="entry name" value="NAD(P)-bd_dom_sf"/>
</dbReference>
<accession>A0A9N9RT95</accession>
<evidence type="ECO:0000256" key="9">
    <source>
        <dbReference type="ARBA" id="ARBA00022553"/>
    </source>
</evidence>
<dbReference type="GO" id="GO:0005737">
    <property type="term" value="C:cytoplasm"/>
    <property type="evidence" value="ECO:0007669"/>
    <property type="project" value="UniProtKB-SubCell"/>
</dbReference>
<keyword evidence="8" id="KW-0644">Prostaglandin metabolism</keyword>
<keyword evidence="13" id="KW-0560">Oxidoreductase</keyword>
<comment type="similarity">
    <text evidence="2">Belongs to the NADP-dependent oxidoreductase L4BD family.</text>
</comment>
<dbReference type="Gene3D" id="3.40.50.720">
    <property type="entry name" value="NAD(P)-binding Rossmann-like Domain"/>
    <property type="match status" value="1"/>
</dbReference>
<comment type="subcellular location">
    <subcellularLocation>
        <location evidence="1">Cytoplasm</location>
    </subcellularLocation>
</comment>
<dbReference type="InterPro" id="IPR020843">
    <property type="entry name" value="ER"/>
</dbReference>
<evidence type="ECO:0000256" key="32">
    <source>
        <dbReference type="ARBA" id="ARBA00049070"/>
    </source>
</evidence>
<dbReference type="PANTHER" id="PTHR43205:SF7">
    <property type="entry name" value="PROSTAGLANDIN REDUCTASE 1"/>
    <property type="match status" value="1"/>
</dbReference>
<evidence type="ECO:0000256" key="10">
    <source>
        <dbReference type="ARBA" id="ARBA00022832"/>
    </source>
</evidence>
<dbReference type="AlphaFoldDB" id="A0A9N9RT95"/>
<dbReference type="InterPro" id="IPR011032">
    <property type="entry name" value="GroES-like_sf"/>
</dbReference>
<dbReference type="InterPro" id="IPR014190">
    <property type="entry name" value="PTGR1"/>
</dbReference>
<name>A0A9N9RT95_9DIPT</name>
<evidence type="ECO:0000256" key="27">
    <source>
        <dbReference type="ARBA" id="ARBA00048290"/>
    </source>
</evidence>
<keyword evidence="10" id="KW-0276">Fatty acid metabolism</keyword>
<dbReference type="PANTHER" id="PTHR43205">
    <property type="entry name" value="PROSTAGLANDIN REDUCTASE"/>
    <property type="match status" value="1"/>
</dbReference>
<evidence type="ECO:0000256" key="3">
    <source>
        <dbReference type="ARBA" id="ARBA00011852"/>
    </source>
</evidence>
<keyword evidence="11" id="KW-0521">NADP</keyword>
<evidence type="ECO:0000256" key="20">
    <source>
        <dbReference type="ARBA" id="ARBA00047461"/>
    </source>
</evidence>
<dbReference type="SMART" id="SM00829">
    <property type="entry name" value="PKS_ER"/>
    <property type="match status" value="1"/>
</dbReference>
<dbReference type="GO" id="GO:0006693">
    <property type="term" value="P:prostaglandin metabolic process"/>
    <property type="evidence" value="ECO:0007669"/>
    <property type="project" value="UniProtKB-KW"/>
</dbReference>
<evidence type="ECO:0000313" key="37">
    <source>
        <dbReference type="Proteomes" id="UP001153620"/>
    </source>
</evidence>
<keyword evidence="37" id="KW-1185">Reference proteome</keyword>
<dbReference type="OrthoDB" id="809632at2759"/>
<dbReference type="GO" id="GO:0047522">
    <property type="term" value="F:15-oxoprostaglandin 13-reductase [NAD(P)+] activity"/>
    <property type="evidence" value="ECO:0007669"/>
    <property type="project" value="UniProtKB-EC"/>
</dbReference>
<evidence type="ECO:0000256" key="28">
    <source>
        <dbReference type="ARBA" id="ARBA00048387"/>
    </source>
</evidence>
<evidence type="ECO:0000256" key="33">
    <source>
        <dbReference type="ARBA" id="ARBA00049179"/>
    </source>
</evidence>
<evidence type="ECO:0000256" key="4">
    <source>
        <dbReference type="ARBA" id="ARBA00011981"/>
    </source>
</evidence>
<dbReference type="EC" id="1.3.1.74" evidence="5"/>
<dbReference type="EC" id="1.3.1.48" evidence="4"/>
<comment type="catalytic activity">
    <reaction evidence="29">
        <text>20-hydroxy-leukotriene B4 + NADP(+) = 12-oxo-20-hydroxy-leukotriene B4 + NADPH + H(+)</text>
        <dbReference type="Rhea" id="RHEA:51208"/>
        <dbReference type="ChEBI" id="CHEBI:15378"/>
        <dbReference type="ChEBI" id="CHEBI:57460"/>
        <dbReference type="ChEBI" id="CHEBI:57783"/>
        <dbReference type="ChEBI" id="CHEBI:58349"/>
        <dbReference type="ChEBI" id="CHEBI:133346"/>
    </reaction>
    <physiologicalReaction direction="left-to-right" evidence="29">
        <dbReference type="Rhea" id="RHEA:51209"/>
    </physiologicalReaction>
</comment>
<dbReference type="FunFam" id="3.40.50.720:FF:000121">
    <property type="entry name" value="Prostaglandin reductase 2"/>
    <property type="match status" value="1"/>
</dbReference>
<keyword evidence="15" id="KW-0379">Hydroxylation</keyword>
<evidence type="ECO:0000256" key="29">
    <source>
        <dbReference type="ARBA" id="ARBA00048591"/>
    </source>
</evidence>
<gene>
    <name evidence="36" type="ORF">CHIRRI_LOCUS5979</name>
</gene>
<keyword evidence="9" id="KW-0597">Phosphoprotein</keyword>
<evidence type="ECO:0000256" key="14">
    <source>
        <dbReference type="ARBA" id="ARBA00023098"/>
    </source>
</evidence>
<evidence type="ECO:0000256" key="6">
    <source>
        <dbReference type="ARBA" id="ARBA00020651"/>
    </source>
</evidence>
<comment type="catalytic activity">
    <reaction evidence="33">
        <text>an n-alkanal + NADP(+) = an alk-2-enal + NADPH + H(+)</text>
        <dbReference type="Rhea" id="RHEA:13737"/>
        <dbReference type="ChEBI" id="CHEBI:12834"/>
        <dbReference type="ChEBI" id="CHEBI:13757"/>
        <dbReference type="ChEBI" id="CHEBI:15378"/>
        <dbReference type="ChEBI" id="CHEBI:57783"/>
        <dbReference type="ChEBI" id="CHEBI:58349"/>
        <dbReference type="EC" id="1.3.1.74"/>
    </reaction>
    <physiologicalReaction direction="right-to-left" evidence="33">
        <dbReference type="Rhea" id="RHEA:13739"/>
    </physiologicalReaction>
</comment>
<evidence type="ECO:0000256" key="23">
    <source>
        <dbReference type="ARBA" id="ARBA00047871"/>
    </source>
</evidence>
<evidence type="ECO:0000256" key="8">
    <source>
        <dbReference type="ARBA" id="ARBA00022501"/>
    </source>
</evidence>
<evidence type="ECO:0000256" key="7">
    <source>
        <dbReference type="ARBA" id="ARBA00022490"/>
    </source>
</evidence>
<keyword evidence="14" id="KW-0443">Lipid metabolism</keyword>
<comment type="catalytic activity">
    <reaction evidence="21">
        <text>decanal + NADP(+) = (2E)-decenal + NADPH + H(+)</text>
        <dbReference type="Rhea" id="RHEA:50612"/>
        <dbReference type="ChEBI" id="CHEBI:15378"/>
        <dbReference type="ChEBI" id="CHEBI:31457"/>
        <dbReference type="ChEBI" id="CHEBI:57783"/>
        <dbReference type="ChEBI" id="CHEBI:58349"/>
        <dbReference type="ChEBI" id="CHEBI:133455"/>
    </reaction>
    <physiologicalReaction direction="right-to-left" evidence="21">
        <dbReference type="Rhea" id="RHEA:50614"/>
    </physiologicalReaction>
</comment>
<evidence type="ECO:0000256" key="16">
    <source>
        <dbReference type="ARBA" id="ARBA00031851"/>
    </source>
</evidence>
<comment type="catalytic activity">
    <reaction evidence="34">
        <text>hexanal + NADP(+) = (E)-hex-2-enal + NADPH + H(+)</text>
        <dbReference type="Rhea" id="RHEA:50776"/>
        <dbReference type="ChEBI" id="CHEBI:15378"/>
        <dbReference type="ChEBI" id="CHEBI:28913"/>
        <dbReference type="ChEBI" id="CHEBI:57783"/>
        <dbReference type="ChEBI" id="CHEBI:58349"/>
        <dbReference type="ChEBI" id="CHEBI:88528"/>
    </reaction>
    <physiologicalReaction direction="right-to-left" evidence="34">
        <dbReference type="Rhea" id="RHEA:50778"/>
    </physiologicalReaction>
</comment>
<evidence type="ECO:0000256" key="22">
    <source>
        <dbReference type="ARBA" id="ARBA00047742"/>
    </source>
</evidence>
<evidence type="ECO:0000313" key="36">
    <source>
        <dbReference type="EMBL" id="CAG9803078.1"/>
    </source>
</evidence>